<protein>
    <recommendedName>
        <fullName evidence="1">ASCH domain-containing protein</fullName>
    </recommendedName>
</protein>
<dbReference type="HOGENOM" id="CLU_077247_0_0_6"/>
<comment type="caution">
    <text evidence="2">The sequence shown here is derived from an EMBL/GenBank/DDBJ whole genome shotgun (WGS) entry which is preliminary data.</text>
</comment>
<dbReference type="SUPFAM" id="SSF88697">
    <property type="entry name" value="PUA domain-like"/>
    <property type="match status" value="1"/>
</dbReference>
<dbReference type="RefSeq" id="WP_038216268.1">
    <property type="nucleotide sequence ID" value="NZ_CAWLWN010000180.1"/>
</dbReference>
<reference evidence="2" key="1">
    <citation type="submission" date="2013-07" db="EMBL/GenBank/DDBJ databases">
        <title>Sub-species coevolution in mutualistic symbiosis.</title>
        <authorList>
            <person name="Murfin K."/>
            <person name="Klassen J."/>
            <person name="Lee M."/>
            <person name="Forst S."/>
            <person name="Stock P."/>
            <person name="Goodrich-Blair H."/>
        </authorList>
    </citation>
    <scope>NUCLEOTIDE SEQUENCE [LARGE SCALE GENOMIC DNA]</scope>
    <source>
        <strain evidence="2">Puntauvense</strain>
    </source>
</reference>
<dbReference type="Pfam" id="PF04266">
    <property type="entry name" value="ASCH"/>
    <property type="match status" value="1"/>
</dbReference>
<organism evidence="2">
    <name type="scientific">Xenorhabdus bovienii str. puntauvense</name>
    <dbReference type="NCBI Taxonomy" id="1398201"/>
    <lineage>
        <taxon>Bacteria</taxon>
        <taxon>Pseudomonadati</taxon>
        <taxon>Pseudomonadota</taxon>
        <taxon>Gammaproteobacteria</taxon>
        <taxon>Enterobacterales</taxon>
        <taxon>Morganellaceae</taxon>
        <taxon>Xenorhabdus</taxon>
    </lineage>
</organism>
<sequence length="124" mass="14585">MKLLKFNDEMLQLVINGRKTQTRRPIIDGTYSYDSDRGYNTPYGKINDTISFANDKGEIKGELIITNNRVENLHRISKSDVKNEGFESWTNFAFAWSSIYHNRGYGWDVDQLVWVIEFRRINND</sequence>
<dbReference type="EMBL" id="CBSW010000114">
    <property type="protein sequence ID" value="CDG96244.1"/>
    <property type="molecule type" value="Genomic_DNA"/>
</dbReference>
<dbReference type="InterPro" id="IPR007374">
    <property type="entry name" value="ASCH_domain"/>
</dbReference>
<evidence type="ECO:0000313" key="2">
    <source>
        <dbReference type="EMBL" id="CDG96244.1"/>
    </source>
</evidence>
<accession>A0A077NB65</accession>
<name>A0A077NB65_XENBV</name>
<dbReference type="AlphaFoldDB" id="A0A077NB65"/>
<dbReference type="Proteomes" id="UP000028511">
    <property type="component" value="Unassembled WGS sequence"/>
</dbReference>
<feature type="domain" description="ASCH" evidence="1">
    <location>
        <begin position="4"/>
        <end position="119"/>
    </location>
</feature>
<dbReference type="InterPro" id="IPR015947">
    <property type="entry name" value="PUA-like_sf"/>
</dbReference>
<proteinExistence type="predicted"/>
<gene>
    <name evidence="2" type="ORF">XBP1_2000002</name>
</gene>
<evidence type="ECO:0000259" key="1">
    <source>
        <dbReference type="Pfam" id="PF04266"/>
    </source>
</evidence>